<feature type="domain" description="Xrn1 helical" evidence="8">
    <location>
        <begin position="270"/>
        <end position="676"/>
    </location>
</feature>
<feature type="compositionally biased region" description="Basic residues" evidence="6">
    <location>
        <begin position="1486"/>
        <end position="1501"/>
    </location>
</feature>
<dbReference type="PANTHER" id="PTHR12341:SF7">
    <property type="entry name" value="5'-3' EXORIBONUCLEASE 1"/>
    <property type="match status" value="1"/>
</dbReference>
<comment type="subcellular location">
    <subcellularLocation>
        <location evidence="5">Cytoplasm</location>
    </subcellularLocation>
</comment>
<dbReference type="InterPro" id="IPR027073">
    <property type="entry name" value="5_3_exoribonuclease"/>
</dbReference>
<dbReference type="InterPro" id="IPR047007">
    <property type="entry name" value="XRN1_D1_sf"/>
</dbReference>
<dbReference type="InterPro" id="IPR041106">
    <property type="entry name" value="XRN1_D2_D3"/>
</dbReference>
<dbReference type="Gene3D" id="2.170.260.40">
    <property type="match status" value="1"/>
</dbReference>
<dbReference type="Pfam" id="PF18334">
    <property type="entry name" value="XRN1_D2_D3"/>
    <property type="match status" value="1"/>
</dbReference>
<accession>A0A1D8NCD3</accession>
<evidence type="ECO:0000256" key="3">
    <source>
        <dbReference type="ARBA" id="ARBA00022839"/>
    </source>
</evidence>
<feature type="compositionally biased region" description="Low complexity" evidence="6">
    <location>
        <begin position="1400"/>
        <end position="1417"/>
    </location>
</feature>
<dbReference type="Proteomes" id="UP000256601">
    <property type="component" value="Unassembled WGS sequence"/>
</dbReference>
<dbReference type="GO" id="GO:0016078">
    <property type="term" value="P:tRNA decay"/>
    <property type="evidence" value="ECO:0007669"/>
    <property type="project" value="EnsemblFungi"/>
</dbReference>
<dbReference type="GO" id="GO:0004534">
    <property type="term" value="F:5'-3' RNA exonuclease activity"/>
    <property type="evidence" value="ECO:0007669"/>
    <property type="project" value="EnsemblFungi"/>
</dbReference>
<evidence type="ECO:0000259" key="9">
    <source>
        <dbReference type="Pfam" id="PF18129"/>
    </source>
</evidence>
<evidence type="ECO:0000313" key="12">
    <source>
        <dbReference type="EMBL" id="AOW03292.1"/>
    </source>
</evidence>
<dbReference type="GO" id="GO:0043144">
    <property type="term" value="P:sno(s)RNA processing"/>
    <property type="evidence" value="ECO:0007669"/>
    <property type="project" value="EnsemblFungi"/>
</dbReference>
<feature type="compositionally biased region" description="Low complexity" evidence="6">
    <location>
        <begin position="1426"/>
        <end position="1453"/>
    </location>
</feature>
<dbReference type="InterPro" id="IPR041385">
    <property type="entry name" value="SH3_12"/>
</dbReference>
<dbReference type="VEuPathDB" id="FungiDB:YALI1_C31971g"/>
<dbReference type="GO" id="GO:0060261">
    <property type="term" value="P:positive regulation of transcription initiation by RNA polymerase II"/>
    <property type="evidence" value="ECO:0007669"/>
    <property type="project" value="EnsemblFungi"/>
</dbReference>
<dbReference type="PANTHER" id="PTHR12341">
    <property type="entry name" value="5'-&gt;3' EXORIBONUCLEASE"/>
    <property type="match status" value="1"/>
</dbReference>
<dbReference type="PIRSF" id="PIRSF006743">
    <property type="entry name" value="Exonuclease_Xnr1"/>
    <property type="match status" value="1"/>
</dbReference>
<name>A0A1D8NCD3_YARLL</name>
<dbReference type="VEuPathDB" id="FungiDB:YALI0_C23144g"/>
<dbReference type="InterPro" id="IPR004859">
    <property type="entry name" value="Xrn1_N"/>
</dbReference>
<dbReference type="EMBL" id="CP017555">
    <property type="protein sequence ID" value="AOW03292.1"/>
    <property type="molecule type" value="Genomic_DNA"/>
</dbReference>
<dbReference type="GO" id="GO:0031370">
    <property type="term" value="F:eukaryotic initiation factor 4G binding"/>
    <property type="evidence" value="ECO:0007669"/>
    <property type="project" value="EnsemblFungi"/>
</dbReference>
<feature type="region of interest" description="Disordered" evidence="6">
    <location>
        <begin position="1313"/>
        <end position="1526"/>
    </location>
</feature>
<dbReference type="InterPro" id="IPR016494">
    <property type="entry name" value="5_3_exoribonuclease_1"/>
</dbReference>
<dbReference type="GO" id="GO:0006364">
    <property type="term" value="P:rRNA processing"/>
    <property type="evidence" value="ECO:0007669"/>
    <property type="project" value="EnsemblFungi"/>
</dbReference>
<feature type="compositionally biased region" description="Basic and acidic residues" evidence="6">
    <location>
        <begin position="1344"/>
        <end position="1354"/>
    </location>
</feature>
<dbReference type="Gene3D" id="2.30.30.750">
    <property type="match status" value="1"/>
</dbReference>
<dbReference type="Pfam" id="PF03159">
    <property type="entry name" value="XRN_N"/>
    <property type="match status" value="1"/>
</dbReference>
<keyword evidence="1 5" id="KW-0540">Nuclease</keyword>
<dbReference type="EMBL" id="KZ859022">
    <property type="protein sequence ID" value="RDW24761.1"/>
    <property type="molecule type" value="Genomic_DNA"/>
</dbReference>
<dbReference type="Pfam" id="PF18332">
    <property type="entry name" value="XRN1_D1"/>
    <property type="match status" value="1"/>
</dbReference>
<dbReference type="GO" id="GO:0110155">
    <property type="term" value="P:NAD-cap decapping"/>
    <property type="evidence" value="ECO:0007669"/>
    <property type="project" value="EnsemblFungi"/>
</dbReference>
<evidence type="ECO:0000259" key="10">
    <source>
        <dbReference type="Pfam" id="PF18332"/>
    </source>
</evidence>
<dbReference type="GO" id="GO:0032968">
    <property type="term" value="P:positive regulation of transcription elongation by RNA polymerase II"/>
    <property type="evidence" value="ECO:0007669"/>
    <property type="project" value="EnsemblFungi"/>
</dbReference>
<keyword evidence="2 5" id="KW-0378">Hydrolase</keyword>
<dbReference type="eggNOG" id="KOG2045">
    <property type="taxonomic scope" value="Eukaryota"/>
</dbReference>
<dbReference type="Pfam" id="PF18129">
    <property type="entry name" value="SH3_12"/>
    <property type="match status" value="1"/>
</dbReference>
<feature type="domain" description="5'-3' exoribonuclease 1 SH3-like" evidence="9">
    <location>
        <begin position="1156"/>
        <end position="1226"/>
    </location>
</feature>
<evidence type="ECO:0000259" key="7">
    <source>
        <dbReference type="Pfam" id="PF03159"/>
    </source>
</evidence>
<keyword evidence="3 5" id="KW-0269">Exonuclease</keyword>
<keyword evidence="5" id="KW-0963">Cytoplasm</keyword>
<comment type="similarity">
    <text evidence="4 5">Belongs to the 5'-3' exonuclease family.</text>
</comment>
<dbReference type="GO" id="GO:0016242">
    <property type="term" value="P:negative regulation of macroautophagy"/>
    <property type="evidence" value="ECO:0007669"/>
    <property type="project" value="EnsemblFungi"/>
</dbReference>
<organism evidence="12 14">
    <name type="scientific">Yarrowia lipolytica</name>
    <name type="common">Candida lipolytica</name>
    <dbReference type="NCBI Taxonomy" id="4952"/>
    <lineage>
        <taxon>Eukaryota</taxon>
        <taxon>Fungi</taxon>
        <taxon>Dikarya</taxon>
        <taxon>Ascomycota</taxon>
        <taxon>Saccharomycotina</taxon>
        <taxon>Dipodascomycetes</taxon>
        <taxon>Dipodascales</taxon>
        <taxon>Dipodascales incertae sedis</taxon>
        <taxon>Yarrowia</taxon>
    </lineage>
</organism>
<dbReference type="GO" id="GO:0000932">
    <property type="term" value="C:P-body"/>
    <property type="evidence" value="ECO:0007669"/>
    <property type="project" value="EnsemblFungi"/>
</dbReference>
<dbReference type="CDD" id="cd18673">
    <property type="entry name" value="PIN_XRN1-2-like"/>
    <property type="match status" value="1"/>
</dbReference>
<evidence type="ECO:0000256" key="4">
    <source>
        <dbReference type="ARBA" id="ARBA00038299"/>
    </source>
</evidence>
<dbReference type="GO" id="GO:0006995">
    <property type="term" value="P:cellular response to nitrogen starvation"/>
    <property type="evidence" value="ECO:0007669"/>
    <property type="project" value="EnsemblFungi"/>
</dbReference>
<dbReference type="GO" id="GO:0070651">
    <property type="term" value="P:nonfunctional rRNA decay"/>
    <property type="evidence" value="ECO:0007669"/>
    <property type="project" value="EnsemblFungi"/>
</dbReference>
<dbReference type="EC" id="3.1.13.-" evidence="5"/>
<dbReference type="GeneID" id="2909623"/>
<dbReference type="KEGG" id="yli:2909623"/>
<feature type="region of interest" description="Disordered" evidence="6">
    <location>
        <begin position="1230"/>
        <end position="1300"/>
    </location>
</feature>
<dbReference type="GO" id="GO:0010494">
    <property type="term" value="C:cytoplasmic stress granule"/>
    <property type="evidence" value="ECO:0007669"/>
    <property type="project" value="EnsemblFungi"/>
</dbReference>
<evidence type="ECO:0000313" key="13">
    <source>
        <dbReference type="EMBL" id="RDW24761.1"/>
    </source>
</evidence>
<dbReference type="FunFam" id="3.40.50.12390:FF:000002">
    <property type="entry name" value="5'-3' exoribonuclease 1"/>
    <property type="match status" value="1"/>
</dbReference>
<feature type="domain" description="5'-3' exoribonuclease 1 D1" evidence="10">
    <location>
        <begin position="721"/>
        <end position="902"/>
    </location>
</feature>
<keyword evidence="5" id="KW-0866">Nonsense-mediated mRNA decay</keyword>
<dbReference type="InterPro" id="IPR047008">
    <property type="entry name" value="XRN1_SH3_sf"/>
</dbReference>
<gene>
    <name evidence="13" type="ORF">B0I71DRAFT_133755</name>
    <name evidence="12" type="ORF">YALI1_C31971g</name>
</gene>
<dbReference type="GO" id="GO:0003682">
    <property type="term" value="F:chromatin binding"/>
    <property type="evidence" value="ECO:0007669"/>
    <property type="project" value="EnsemblFungi"/>
</dbReference>
<proteinExistence type="inferred from homology"/>
<dbReference type="GO" id="GO:0032204">
    <property type="term" value="P:regulation of telomere maintenance"/>
    <property type="evidence" value="ECO:0007669"/>
    <property type="project" value="EnsemblFungi"/>
</dbReference>
<comment type="function">
    <text evidence="5">Multifunctional protein that exhibits several independent functions at different levels of the cellular processes. 5'-3' exonuclease component of the nonsense-mediated mRNA decay (NMD) which is a highly conserved mRNA degradation pathway, an RNA surveillance system whose role is to identify and rid cells of mRNA with premature termination codons and thus prevents accumulation of potentially harmful truncated proteins.</text>
</comment>
<feature type="compositionally biased region" description="Basic and acidic residues" evidence="6">
    <location>
        <begin position="1328"/>
        <end position="1337"/>
    </location>
</feature>
<dbReference type="Gene3D" id="3.30.1370.250">
    <property type="match status" value="1"/>
</dbReference>
<reference evidence="13 15" key="2">
    <citation type="submission" date="2018-07" db="EMBL/GenBank/DDBJ databases">
        <title>Draft Genome Assemblies for Five Robust Yarrowia lipolytica Strains Exhibiting High Lipid Production and Pentose Sugar Utilization and Sugar Alcohol Secretion from Undetoxified Lignocellulosic Biomass Hydrolysates.</title>
        <authorList>
            <consortium name="DOE Joint Genome Institute"/>
            <person name="Walker C."/>
            <person name="Ryu S."/>
            <person name="Na H."/>
            <person name="Zane M."/>
            <person name="LaButti K."/>
            <person name="Lipzen A."/>
            <person name="Haridas S."/>
            <person name="Barry K."/>
            <person name="Grigoriev I.V."/>
            <person name="Quarterman J."/>
            <person name="Slininger P."/>
            <person name="Dien B."/>
            <person name="Trinh C.T."/>
        </authorList>
    </citation>
    <scope>NUCLEOTIDE SEQUENCE [LARGE SCALE GENOMIC DNA]</scope>
    <source>
        <strain evidence="13 15">YB392</strain>
    </source>
</reference>
<dbReference type="GO" id="GO:0070479">
    <property type="term" value="P:nuclear-transcribed mRNA catabolic process, 5'-3' exonucleolytic nonsense-mediated decay"/>
    <property type="evidence" value="ECO:0007669"/>
    <property type="project" value="EnsemblFungi"/>
</dbReference>
<dbReference type="GO" id="GO:0070966">
    <property type="term" value="P:nuclear-transcribed mRNA catabolic process, no-go decay"/>
    <property type="evidence" value="ECO:0007669"/>
    <property type="project" value="EnsemblFungi"/>
</dbReference>
<dbReference type="GO" id="GO:0061157">
    <property type="term" value="P:mRNA destabilization"/>
    <property type="evidence" value="ECO:0007669"/>
    <property type="project" value="EnsemblFungi"/>
</dbReference>
<evidence type="ECO:0000256" key="6">
    <source>
        <dbReference type="SAM" id="MobiDB-lite"/>
    </source>
</evidence>
<feature type="compositionally biased region" description="Low complexity" evidence="6">
    <location>
        <begin position="1251"/>
        <end position="1264"/>
    </location>
</feature>
<dbReference type="Proteomes" id="UP000182444">
    <property type="component" value="Chromosome 1C"/>
</dbReference>
<protein>
    <recommendedName>
        <fullName evidence="5">5'-3' exoribonuclease 1</fullName>
        <ecNumber evidence="5">3.1.13.-</ecNumber>
    </recommendedName>
</protein>
<keyword evidence="5" id="KW-0694">RNA-binding</keyword>
<evidence type="ECO:0000256" key="1">
    <source>
        <dbReference type="ARBA" id="ARBA00022722"/>
    </source>
</evidence>
<evidence type="ECO:0000256" key="2">
    <source>
        <dbReference type="ARBA" id="ARBA00022801"/>
    </source>
</evidence>
<evidence type="ECO:0000259" key="11">
    <source>
        <dbReference type="Pfam" id="PF18334"/>
    </source>
</evidence>
<dbReference type="Pfam" id="PF17846">
    <property type="entry name" value="XRN_M"/>
    <property type="match status" value="1"/>
</dbReference>
<feature type="domain" description="Xrn1 N-terminal" evidence="7">
    <location>
        <begin position="1"/>
        <end position="225"/>
    </location>
</feature>
<dbReference type="Gene3D" id="3.40.50.12390">
    <property type="match status" value="2"/>
</dbReference>
<evidence type="ECO:0000313" key="14">
    <source>
        <dbReference type="Proteomes" id="UP000182444"/>
    </source>
</evidence>
<dbReference type="GO" id="GO:0005634">
    <property type="term" value="C:nucleus"/>
    <property type="evidence" value="ECO:0007669"/>
    <property type="project" value="EnsemblFungi"/>
</dbReference>
<feature type="domain" description="Exoribonuclease Xrn1 D2/D3" evidence="11">
    <location>
        <begin position="906"/>
        <end position="1122"/>
    </location>
</feature>
<dbReference type="InterPro" id="IPR040992">
    <property type="entry name" value="XRN1_D1"/>
</dbReference>
<dbReference type="InterPro" id="IPR014722">
    <property type="entry name" value="Rib_uL2_dom2"/>
</dbReference>
<reference evidence="12 14" key="1">
    <citation type="journal article" date="2016" name="PLoS ONE">
        <title>Sequence Assembly of Yarrowia lipolytica Strain W29/CLIB89 Shows Transposable Element Diversity.</title>
        <authorList>
            <person name="Magnan C."/>
            <person name="Yu J."/>
            <person name="Chang I."/>
            <person name="Jahn E."/>
            <person name="Kanomata Y."/>
            <person name="Wu J."/>
            <person name="Zeller M."/>
            <person name="Oakes M."/>
            <person name="Baldi P."/>
            <person name="Sandmeyer S."/>
        </authorList>
    </citation>
    <scope>NUCLEOTIDE SEQUENCE [LARGE SCALE GENOMIC DNA]</scope>
    <source>
        <strain evidence="12">CLIB89</strain>
        <strain evidence="14">CLIB89(W29)</strain>
    </source>
</reference>
<dbReference type="GO" id="GO:0007089">
    <property type="term" value="P:traversing start control point of mitotic cell cycle"/>
    <property type="evidence" value="ECO:0007669"/>
    <property type="project" value="EnsemblFungi"/>
</dbReference>
<dbReference type="GO" id="GO:0006413">
    <property type="term" value="P:translational initiation"/>
    <property type="evidence" value="ECO:0007669"/>
    <property type="project" value="EnsemblFungi"/>
</dbReference>
<dbReference type="Gene3D" id="1.25.40.1050">
    <property type="match status" value="1"/>
</dbReference>
<feature type="compositionally biased region" description="Low complexity" evidence="6">
    <location>
        <begin position="1367"/>
        <end position="1381"/>
    </location>
</feature>
<evidence type="ECO:0000256" key="5">
    <source>
        <dbReference type="PIRNR" id="PIRNR006743"/>
    </source>
</evidence>
<dbReference type="InterPro" id="IPR041412">
    <property type="entry name" value="Xrn1_helical"/>
</dbReference>
<evidence type="ECO:0000313" key="15">
    <source>
        <dbReference type="Proteomes" id="UP000256601"/>
    </source>
</evidence>
<dbReference type="GO" id="GO:0003723">
    <property type="term" value="F:RNA binding"/>
    <property type="evidence" value="ECO:0007669"/>
    <property type="project" value="UniProtKB-KW"/>
</dbReference>
<dbReference type="OMA" id="VASWPWF"/>
<evidence type="ECO:0000259" key="8">
    <source>
        <dbReference type="Pfam" id="PF17846"/>
    </source>
</evidence>
<dbReference type="Gene3D" id="2.30.30.30">
    <property type="match status" value="1"/>
</dbReference>
<sequence>MGIPKFFRYISERWPLISQQVIDTQIPEYDNLYLDMNSILHVCTHKDADVTFQLTEEQMFRAIFEYIEHLFSKIRPKKLFFMAIDGVAPRAKMNQQRSRRFRTALDAEKAKAKALEEGTILKEDQFDSNAITPGTEFMEKLTTQLNYFVHKKVSEDADWQNIDIVLSGHEVPGEGEHKINECIRINKAQPDYDPNTRHCVYGLDADLIMLGLGSHDPHFSLLREEVVFGPRRAGPKALEEQNFYLLHISLLREYLELEFQDLADEISFPYDFERILDDYILLFFFVGNDFLPNLPQIHINEDSHALFVELYKKVMKISDGYINDRGNINLQRLDLFLAEMEKFEIGIFEEQAIDLAWINKDLPELTQKYKSKRGEKLYLSPQQKELVVQKLRPFVDAHLKNKSKSDYDPDNLPEIVFDTLSEECESLVKEISLDLDCRFLKNSSTSCMLIVDYDGLRDEESPEEATQRFIGYSQTLKRYEAAPVKTAEALAQREEIYNQKFEEWKDDYYKKKFGWSTTTDEGKAELKALTENYVEGLQWILHYYYDGVPSWSWYYGYHYAPRVSDVRKGLQANLKFKAGQPFKPFQQLMGVLPERSKKLLPQAYWPLMADSNSPIYDFYPNDFELDKNGKKADWEAVVKIPFVDESRLLTAMATKETGLTAGENKRNAFGNNLLFKYSPQQDYVYPSSMPGVFQNLEHCHCVVEKFDLPSMDGLDVVIGKKDGSKWGKDMLSGFPSLKTLPYTYDIEAAGVRIFQQDSRNNTLVLNIINSYKNRSPESIARELMDQSIYVNYPYLREAKVIAVSDELFSYTFENGKVNKSPHSDTMAKEWATGSRKIKNDYIKKQGIKSGNIFVVLHVRFLAGMKKGDDGSLVKDFTGATGSFPVQTIVEKVVNEDERYKERAAQPIAAEFPLESRVILMSDFCYGAEAQVVNHIGNTKMDLQVKKSAPNSPAVVLADVGKKIARTEYATTKYYPSYQAAKMAGIQSSLLGRICSKCLIQKGDSKIDVGLNLRNEGKREKVLGYTRRTQQGWEYTQDAIALVKSYYNTFPKLVEGIGSNRDKGVPDISALVKGEPAEVNKMLESARRWLKENASRLTSVDIDTQSLSVKSISVLENYLVKNAADPDAVRFIPSVVKGTPRQAVLRPDEAFHQLRGQRFDLGDRVVYVQDSGKAAIFSQGTVIGIKAVGVDVRLDVLFDDEFVGGNNFQGRASTNRGLNVAANTVINLTNRQMMYRPKGGNRGGKANGQQTNGKTNNARGRNNGRQGSPAASAVPKPKQPSPGVKILQRPRDAAPVAETSTLGEVPTAVAAATAAVSESATVPPAPAPKTEEELKKQSEALLDSLKSKTSADAKKQVLGNVLNQYSNPQPQGPSQHQQQGPPMHYGGPQGGFVPPPPPGFPTQGFPPQGYLPQGHFPPGYYPPQPFYPGQGYPQGPGPQNQQHQQGAPQGTPQGNEDLSAQLMAALQVSDNSQQPATGLANEGGRGRGGRGRGRGGRGRGGRGRGGQGQGGQQDANNPRIPQVTPRP</sequence>
<dbReference type="GO" id="GO:0090512">
    <property type="term" value="C:eisosome membrane domain/MCC"/>
    <property type="evidence" value="ECO:0007669"/>
    <property type="project" value="EnsemblFungi"/>
</dbReference>